<feature type="region of interest" description="Disordered" evidence="1">
    <location>
        <begin position="188"/>
        <end position="270"/>
    </location>
</feature>
<evidence type="ECO:0000313" key="2">
    <source>
        <dbReference type="Proteomes" id="UP000085678"/>
    </source>
</evidence>
<dbReference type="RefSeq" id="XP_013419166.1">
    <property type="nucleotide sequence ID" value="XM_013563712.1"/>
</dbReference>
<dbReference type="KEGG" id="lak:106179905"/>
<feature type="compositionally biased region" description="Polar residues" evidence="1">
    <location>
        <begin position="710"/>
        <end position="721"/>
    </location>
</feature>
<feature type="compositionally biased region" description="Basic residues" evidence="1">
    <location>
        <begin position="942"/>
        <end position="961"/>
    </location>
</feature>
<dbReference type="OrthoDB" id="6131709at2759"/>
<feature type="region of interest" description="Disordered" evidence="1">
    <location>
        <begin position="831"/>
        <end position="966"/>
    </location>
</feature>
<feature type="compositionally biased region" description="Basic and acidic residues" evidence="1">
    <location>
        <begin position="746"/>
        <end position="755"/>
    </location>
</feature>
<feature type="compositionally biased region" description="Acidic residues" evidence="1">
    <location>
        <begin position="857"/>
        <end position="866"/>
    </location>
</feature>
<dbReference type="GeneID" id="106179905"/>
<feature type="region of interest" description="Disordered" evidence="1">
    <location>
        <begin position="663"/>
        <end position="731"/>
    </location>
</feature>
<feature type="compositionally biased region" description="Polar residues" evidence="1">
    <location>
        <begin position="85"/>
        <end position="100"/>
    </location>
</feature>
<feature type="region of interest" description="Disordered" evidence="1">
    <location>
        <begin position="85"/>
        <end position="164"/>
    </location>
</feature>
<feature type="compositionally biased region" description="Basic residues" evidence="1">
    <location>
        <begin position="1094"/>
        <end position="1113"/>
    </location>
</feature>
<dbReference type="InParanoid" id="A0A1S3KA92"/>
<feature type="compositionally biased region" description="Polar residues" evidence="1">
    <location>
        <begin position="188"/>
        <end position="197"/>
    </location>
</feature>
<feature type="region of interest" description="Disordered" evidence="1">
    <location>
        <begin position="468"/>
        <end position="493"/>
    </location>
</feature>
<feature type="region of interest" description="Disordered" evidence="1">
    <location>
        <begin position="433"/>
        <end position="453"/>
    </location>
</feature>
<gene>
    <name evidence="3" type="primary">LOC106179905</name>
</gene>
<feature type="compositionally biased region" description="Polar residues" evidence="1">
    <location>
        <begin position="886"/>
        <end position="897"/>
    </location>
</feature>
<feature type="compositionally biased region" description="Basic residues" evidence="1">
    <location>
        <begin position="107"/>
        <end position="121"/>
    </location>
</feature>
<feature type="compositionally biased region" description="Basic and acidic residues" evidence="1">
    <location>
        <begin position="876"/>
        <end position="885"/>
    </location>
</feature>
<evidence type="ECO:0000313" key="3">
    <source>
        <dbReference type="RefSeq" id="XP_013419166.1"/>
    </source>
</evidence>
<accession>A0A1S3KA92</accession>
<reference evidence="3" key="1">
    <citation type="submission" date="2025-08" db="UniProtKB">
        <authorList>
            <consortium name="RefSeq"/>
        </authorList>
    </citation>
    <scope>IDENTIFICATION</scope>
    <source>
        <tissue evidence="3">Gonads</tissue>
    </source>
</reference>
<dbReference type="AlphaFoldDB" id="A0A1S3KA92"/>
<name>A0A1S3KA92_LINAN</name>
<sequence>MEDNNEEVPDDQALASKSWLKPASASLHQLDQVKAAVYNFGLGDHRDIKATSSSLKKRSNSHSDLEIAKTDDTLSGLLSQKTAWGSNSSIPELMKQFSQRQRPDSGKRHRPSSGKKNKLHGNTRDPSIPPAHPGEPSRVAIGVKGAKFDPEERLPKGYSPCVDDDFSRKHVERSLQEFMNSQVDITIHQSYGKQGQSLPPVPRTSPDLMQMTPTDTGSEMAQEEIPPLPPEPQRISLDLPSAQFDDRDPEDEIDTDRLLGSENGDNNVDDDLEVRSIASSASSYGIITVQKKKGFAYVHANVDLPSKILSRPLNDYMDVNKEQESEQNGGLEQSNEDVEMSRLLGEDIDAVVAANDLQTASNSGDGSGSMQSQPVRRGVTFAEERNITVPITPRNPDQAHRAKSGKINLKNIKSRVDTGMKVDTDKLRHRVVENQAPSPAQDRDLEISGTSRPPRLIRDNVIFNRGKVSTKTVLRRPKSAGNQSNGEKGADVPTAEVDYGDEEIEEKSQQGPNKITLLRKPRRKVTDTVISQMTLSDSENDLDDGLEGKGEGKVQGQEEMPRSWSPTKVVSSKVKNYYEIGRLSQSKDLFGAPTEDAVPRFKITKTLEFDRSGLIESKSVHLIEGQVQKPKDYVPPALVDNGGRTSSLLHRPKTANVSRHLLQRPNSAIRRPASAVSSGNQLEEPTQCDPLQRPGSRIGHVPVAPDNEASLDSQGNGQEQLATPPKRLRPITAKRRELFCAKAQKNKKESEHPSDSVKPLGAQPARKEPEVETLVSRVTSDASADVNDTESLGGGDTLDTGDTENSEPARSGSRLDNLISKELGNRITSLLHSSKLAVSRSRSPSGDDNAIKPASAMEEENLETDTDNCGSQETTSTHENHHGELEQTSNAPQQDQFGSVDRRHSKSSKPPVNRPTTARHGTHCKDRESKPRPFSAATETHRPHHKTHLRARSHSAGHTRKKHEEKPAKVIEISTRRDIVEVETEKTREVRAMSAKLREKGVNISEDTLKRALLPPCEESLYIGTKVHLPKSCSLGLLNSPSVWLSKEFKRLKLAEKAVERANERIWEQKQEEKKAARKALLAETGGHLNDATKKKRKKSGKKAPHKRSSTMS</sequence>
<evidence type="ECO:0000256" key="1">
    <source>
        <dbReference type="SAM" id="MobiDB-lite"/>
    </source>
</evidence>
<feature type="compositionally biased region" description="Polar residues" evidence="1">
    <location>
        <begin position="675"/>
        <end position="684"/>
    </location>
</feature>
<feature type="region of interest" description="Disordered" evidence="1">
    <location>
        <begin position="1077"/>
        <end position="1113"/>
    </location>
</feature>
<feature type="compositionally biased region" description="Basic and acidic residues" evidence="1">
    <location>
        <begin position="146"/>
        <end position="155"/>
    </location>
</feature>
<dbReference type="Proteomes" id="UP000085678">
    <property type="component" value="Unplaced"/>
</dbReference>
<feature type="region of interest" description="Disordered" evidence="1">
    <location>
        <begin position="533"/>
        <end position="567"/>
    </location>
</feature>
<organism evidence="2 3">
    <name type="scientific">Lingula anatina</name>
    <name type="common">Brachiopod</name>
    <name type="synonym">Lingula unguis</name>
    <dbReference type="NCBI Taxonomy" id="7574"/>
    <lineage>
        <taxon>Eukaryota</taxon>
        <taxon>Metazoa</taxon>
        <taxon>Spiralia</taxon>
        <taxon>Lophotrochozoa</taxon>
        <taxon>Brachiopoda</taxon>
        <taxon>Linguliformea</taxon>
        <taxon>Lingulata</taxon>
        <taxon>Lingulida</taxon>
        <taxon>Linguloidea</taxon>
        <taxon>Lingulidae</taxon>
        <taxon>Lingula</taxon>
    </lineage>
</organism>
<proteinExistence type="predicted"/>
<protein>
    <submittedName>
        <fullName evidence="3">Uncharacterized protein LOC106179905</fullName>
    </submittedName>
</protein>
<feature type="region of interest" description="Disordered" evidence="1">
    <location>
        <begin position="743"/>
        <end position="819"/>
    </location>
</feature>
<keyword evidence="2" id="KW-1185">Reference proteome</keyword>